<dbReference type="PANTHER" id="PTHR30204">
    <property type="entry name" value="REDOX-CYCLING DRUG-SENSING TRANSCRIPTIONAL ACTIVATOR SOXR"/>
    <property type="match status" value="1"/>
</dbReference>
<dbReference type="SMART" id="SM00422">
    <property type="entry name" value="HTH_MERR"/>
    <property type="match status" value="1"/>
</dbReference>
<accession>A0A839QQT3</accession>
<dbReference type="Proteomes" id="UP000568050">
    <property type="component" value="Unassembled WGS sequence"/>
</dbReference>
<evidence type="ECO:0000256" key="2">
    <source>
        <dbReference type="SAM" id="MobiDB-lite"/>
    </source>
</evidence>
<evidence type="ECO:0000313" key="4">
    <source>
        <dbReference type="EMBL" id="MBB3022833.1"/>
    </source>
</evidence>
<dbReference type="RefSeq" id="WP_183375174.1">
    <property type="nucleotide sequence ID" value="NZ_CBCSFZ010000018.1"/>
</dbReference>
<feature type="region of interest" description="Disordered" evidence="2">
    <location>
        <begin position="232"/>
        <end position="252"/>
    </location>
</feature>
<name>A0A839QQT3_9MICO</name>
<evidence type="ECO:0000313" key="5">
    <source>
        <dbReference type="Proteomes" id="UP000568050"/>
    </source>
</evidence>
<dbReference type="GO" id="GO:0003700">
    <property type="term" value="F:DNA-binding transcription factor activity"/>
    <property type="evidence" value="ECO:0007669"/>
    <property type="project" value="InterPro"/>
</dbReference>
<feature type="domain" description="HTH merR-type" evidence="3">
    <location>
        <begin position="1"/>
        <end position="71"/>
    </location>
</feature>
<evidence type="ECO:0000256" key="1">
    <source>
        <dbReference type="ARBA" id="ARBA00023125"/>
    </source>
</evidence>
<comment type="caution">
    <text evidence="4">The sequence shown here is derived from an EMBL/GenBank/DDBJ whole genome shotgun (WGS) entry which is preliminary data.</text>
</comment>
<dbReference type="EMBL" id="JACHWP010000001">
    <property type="protein sequence ID" value="MBB3022833.1"/>
    <property type="molecule type" value="Genomic_DNA"/>
</dbReference>
<dbReference type="InterPro" id="IPR009061">
    <property type="entry name" value="DNA-bd_dom_put_sf"/>
</dbReference>
<dbReference type="PROSITE" id="PS50937">
    <property type="entry name" value="HTH_MERR_2"/>
    <property type="match status" value="1"/>
</dbReference>
<dbReference type="Pfam" id="PF00376">
    <property type="entry name" value="MerR"/>
    <property type="match status" value="1"/>
</dbReference>
<dbReference type="InterPro" id="IPR000551">
    <property type="entry name" value="MerR-type_HTH_dom"/>
</dbReference>
<sequence>MMNIGQFAYSTGLSVKTLRYYDEIGLLPAAEVDEFNGYRSYRASQLRDAALLRVLRTSGMGISQMKRALTHPAEIDELLAQRRAELAAQRELEDWALEEAPHWQDIDLSAVKTRSCAAQPWVGVAVPLDLRDLVDDADGQAAEECFGRVAELSSGLFAELASRGLVDAQDAGEHHSWMELRTESARPSVIQTACCIPVDDRIRADFTIDGHPVMTGELPDRVEAFVAESVAAADSADSERQRPEDRLAGGPLPQRAGIALSLVAEQAGADPFCVRQQTRETADGFELEYSLTLPAGQ</sequence>
<dbReference type="PANTHER" id="PTHR30204:SF97">
    <property type="entry name" value="MERR FAMILY REGULATORY PROTEIN"/>
    <property type="match status" value="1"/>
</dbReference>
<gene>
    <name evidence="4" type="ORF">FHX50_001081</name>
</gene>
<reference evidence="4 5" key="1">
    <citation type="submission" date="2020-08" db="EMBL/GenBank/DDBJ databases">
        <title>Sequencing the genomes of 1000 actinobacteria strains.</title>
        <authorList>
            <person name="Klenk H.-P."/>
        </authorList>
    </citation>
    <scope>NUCLEOTIDE SEQUENCE [LARGE SCALE GENOMIC DNA]</scope>
    <source>
        <strain evidence="4 5">DSM 23040</strain>
    </source>
</reference>
<feature type="compositionally biased region" description="Basic and acidic residues" evidence="2">
    <location>
        <begin position="237"/>
        <end position="247"/>
    </location>
</feature>
<dbReference type="PROSITE" id="PS00552">
    <property type="entry name" value="HTH_MERR_1"/>
    <property type="match status" value="1"/>
</dbReference>
<proteinExistence type="predicted"/>
<evidence type="ECO:0000259" key="3">
    <source>
        <dbReference type="PROSITE" id="PS50937"/>
    </source>
</evidence>
<dbReference type="SUPFAM" id="SSF46955">
    <property type="entry name" value="Putative DNA-binding domain"/>
    <property type="match status" value="1"/>
</dbReference>
<dbReference type="GO" id="GO:0003677">
    <property type="term" value="F:DNA binding"/>
    <property type="evidence" value="ECO:0007669"/>
    <property type="project" value="UniProtKB-KW"/>
</dbReference>
<dbReference type="AlphaFoldDB" id="A0A839QQT3"/>
<dbReference type="Gene3D" id="1.10.1660.10">
    <property type="match status" value="1"/>
</dbReference>
<organism evidence="4 5">
    <name type="scientific">Helcobacillus massiliensis</name>
    <dbReference type="NCBI Taxonomy" id="521392"/>
    <lineage>
        <taxon>Bacteria</taxon>
        <taxon>Bacillati</taxon>
        <taxon>Actinomycetota</taxon>
        <taxon>Actinomycetes</taxon>
        <taxon>Micrococcales</taxon>
        <taxon>Dermabacteraceae</taxon>
        <taxon>Helcobacillus</taxon>
    </lineage>
</organism>
<dbReference type="InterPro" id="IPR047057">
    <property type="entry name" value="MerR_fam"/>
</dbReference>
<keyword evidence="1 4" id="KW-0238">DNA-binding</keyword>
<protein>
    <submittedName>
        <fullName evidence="4">DNA-binding transcriptional MerR regulator</fullName>
    </submittedName>
</protein>
<keyword evidence="5" id="KW-1185">Reference proteome</keyword>